<accession>A0ABX0UKI9</accession>
<proteinExistence type="predicted"/>
<protein>
    <submittedName>
        <fullName evidence="1">Uncharacterized protein</fullName>
    </submittedName>
</protein>
<dbReference type="RefSeq" id="WP_167268207.1">
    <property type="nucleotide sequence ID" value="NZ_JAASQJ010000001.1"/>
</dbReference>
<evidence type="ECO:0000313" key="1">
    <source>
        <dbReference type="EMBL" id="NIJ52110.1"/>
    </source>
</evidence>
<name>A0ABX0UKI9_9BACT</name>
<evidence type="ECO:0000313" key="2">
    <source>
        <dbReference type="Proteomes" id="UP001179181"/>
    </source>
</evidence>
<gene>
    <name evidence="1" type="ORF">FHS68_001266</name>
</gene>
<organism evidence="1 2">
    <name type="scientific">Dyadobacter arcticus</name>
    <dbReference type="NCBI Taxonomy" id="1078754"/>
    <lineage>
        <taxon>Bacteria</taxon>
        <taxon>Pseudomonadati</taxon>
        <taxon>Bacteroidota</taxon>
        <taxon>Cytophagia</taxon>
        <taxon>Cytophagales</taxon>
        <taxon>Spirosomataceae</taxon>
        <taxon>Dyadobacter</taxon>
    </lineage>
</organism>
<comment type="caution">
    <text evidence="1">The sequence shown here is derived from an EMBL/GenBank/DDBJ whole genome shotgun (WGS) entry which is preliminary data.</text>
</comment>
<reference evidence="1 2" key="1">
    <citation type="submission" date="2020-03" db="EMBL/GenBank/DDBJ databases">
        <title>Genomic Encyclopedia of Type Strains, Phase IV (KMG-IV): sequencing the most valuable type-strain genomes for metagenomic binning, comparative biology and taxonomic classification.</title>
        <authorList>
            <person name="Goeker M."/>
        </authorList>
    </citation>
    <scope>NUCLEOTIDE SEQUENCE [LARGE SCALE GENOMIC DNA]</scope>
    <source>
        <strain evidence="1 2">DSM 102865</strain>
    </source>
</reference>
<keyword evidence="2" id="KW-1185">Reference proteome</keyword>
<dbReference type="Proteomes" id="UP001179181">
    <property type="component" value="Unassembled WGS sequence"/>
</dbReference>
<sequence>MNRKQIPRPRLAFFKNCGLLSLILLLSFTISYDNSKGKLLYNTSKKSFDLNLNFVHFIVGPDSFDPNKKIRRLIFTEKSLDAKIKSCDVMNCTDPEIEGIQVDLDAAHRILYWVNLNGQLVQYSGTAPYEELTLTTDSKEQLAGTLKFDHSVAGGPMVDVTFNAKILKTFAKVR</sequence>
<dbReference type="EMBL" id="JAASQJ010000001">
    <property type="protein sequence ID" value="NIJ52110.1"/>
    <property type="molecule type" value="Genomic_DNA"/>
</dbReference>